<gene>
    <name evidence="1" type="ORF">ACOLOM_LOCUS6841</name>
</gene>
<sequence>MILTVNITISSLENVKSMRTEENQALKGTRHAGSGVSSWIFTMRAKSPLLSHLTGGESKRKINRNVTCPIMILYGRAFEITTGGCMRPDGTGRFDCSDIERQTCGDRVKGASHTKKIHFQGISREICMTYDHLGHTSLHYDSLMAYHGLSSFACPHPSLQPHGRDSLFINISLVAGLELVSSSNLIIHLVHFRRPCQCPAVSPEFAPEFVSSYLGHLLYTVVERTDNFESPSDPSQEEIELPKNPFELFCIFQAPAANYANHRFDEHDMSRIYHDMWSVLYPKEAADWKETFDAIGRAANELRKKLATPLMGSTRTHSLKCKLAVDHIQEEHRKSKRTFGGLWVDRRDGGM</sequence>
<reference evidence="1" key="1">
    <citation type="submission" date="2021-06" db="EMBL/GenBank/DDBJ databases">
        <authorList>
            <person name="Kallberg Y."/>
            <person name="Tangrot J."/>
            <person name="Rosling A."/>
        </authorList>
    </citation>
    <scope>NUCLEOTIDE SEQUENCE</scope>
    <source>
        <strain evidence="1">CL356</strain>
    </source>
</reference>
<organism evidence="1 2">
    <name type="scientific">Acaulospora colombiana</name>
    <dbReference type="NCBI Taxonomy" id="27376"/>
    <lineage>
        <taxon>Eukaryota</taxon>
        <taxon>Fungi</taxon>
        <taxon>Fungi incertae sedis</taxon>
        <taxon>Mucoromycota</taxon>
        <taxon>Glomeromycotina</taxon>
        <taxon>Glomeromycetes</taxon>
        <taxon>Diversisporales</taxon>
        <taxon>Acaulosporaceae</taxon>
        <taxon>Acaulospora</taxon>
    </lineage>
</organism>
<name>A0ACA9MRG0_9GLOM</name>
<dbReference type="EMBL" id="CAJVPT010014563">
    <property type="protein sequence ID" value="CAG8605584.1"/>
    <property type="molecule type" value="Genomic_DNA"/>
</dbReference>
<dbReference type="Proteomes" id="UP000789525">
    <property type="component" value="Unassembled WGS sequence"/>
</dbReference>
<evidence type="ECO:0000313" key="1">
    <source>
        <dbReference type="EMBL" id="CAG8605584.1"/>
    </source>
</evidence>
<keyword evidence="2" id="KW-1185">Reference proteome</keyword>
<evidence type="ECO:0000313" key="2">
    <source>
        <dbReference type="Proteomes" id="UP000789525"/>
    </source>
</evidence>
<proteinExistence type="predicted"/>
<protein>
    <submittedName>
        <fullName evidence="1">15461_t:CDS:1</fullName>
    </submittedName>
</protein>
<accession>A0ACA9MRG0</accession>
<comment type="caution">
    <text evidence="1">The sequence shown here is derived from an EMBL/GenBank/DDBJ whole genome shotgun (WGS) entry which is preliminary data.</text>
</comment>